<proteinExistence type="predicted"/>
<dbReference type="CDD" id="cd00037">
    <property type="entry name" value="CLECT"/>
    <property type="match status" value="1"/>
</dbReference>
<reference evidence="2 3" key="1">
    <citation type="submission" date="2024-05" db="EMBL/GenBank/DDBJ databases">
        <authorList>
            <person name="Wallberg A."/>
        </authorList>
    </citation>
    <scope>NUCLEOTIDE SEQUENCE [LARGE SCALE GENOMIC DNA]</scope>
</reference>
<feature type="chain" id="PRO_5043729981" description="C-type lectin domain-containing protein" evidence="1">
    <location>
        <begin position="25"/>
        <end position="334"/>
    </location>
</feature>
<protein>
    <recommendedName>
        <fullName evidence="4">C-type lectin domain-containing protein</fullName>
    </recommendedName>
</protein>
<keyword evidence="3" id="KW-1185">Reference proteome</keyword>
<evidence type="ECO:0000256" key="1">
    <source>
        <dbReference type="SAM" id="SignalP"/>
    </source>
</evidence>
<evidence type="ECO:0000313" key="2">
    <source>
        <dbReference type="EMBL" id="CAL4239997.1"/>
    </source>
</evidence>
<dbReference type="EMBL" id="CAXKWB010126760">
    <property type="protein sequence ID" value="CAL4239997.1"/>
    <property type="molecule type" value="Genomic_DNA"/>
</dbReference>
<gene>
    <name evidence="2" type="ORF">MNOR_LOCUS40574</name>
</gene>
<accession>A0AAV2SUL0</accession>
<dbReference type="SUPFAM" id="SSF56436">
    <property type="entry name" value="C-type lectin-like"/>
    <property type="match status" value="1"/>
</dbReference>
<feature type="non-terminal residue" evidence="2">
    <location>
        <position position="334"/>
    </location>
</feature>
<evidence type="ECO:0008006" key="4">
    <source>
        <dbReference type="Google" id="ProtNLM"/>
    </source>
</evidence>
<evidence type="ECO:0000313" key="3">
    <source>
        <dbReference type="Proteomes" id="UP001497623"/>
    </source>
</evidence>
<sequence>MDWSWYSIHIILLCMIFPRDYVQANDDRFKEALLQEFEQLLDAKLNSKMNHINGELNTIKSKLDLVYGAFAGIETSVQGFDGRSSASQLATEAVKKMQVTMSDDLRAVKEKVETYENSINEIKSVKNKVDSYEDPINEIISVKQKVESFEESINEIRNIKNKVEYCEGSLNEIVIVRNKVDSYEDPINAILTVKHKVESFEDSIIEIKTVKSKIDSNEESISKIKSLNDITLQTKKLSEKNNSTNSEISQKITDLAKNTIESNDILLNSLIASTVANGCQYGFLVSTHCFKVFWEKTTDWTEAENLCHSQNFTLAEPSDRVALVLSRFLLQGYG</sequence>
<comment type="caution">
    <text evidence="2">The sequence shown here is derived from an EMBL/GenBank/DDBJ whole genome shotgun (WGS) entry which is preliminary data.</text>
</comment>
<dbReference type="Proteomes" id="UP001497623">
    <property type="component" value="Unassembled WGS sequence"/>
</dbReference>
<dbReference type="AlphaFoldDB" id="A0AAV2SUL0"/>
<dbReference type="InterPro" id="IPR016187">
    <property type="entry name" value="CTDL_fold"/>
</dbReference>
<keyword evidence="1" id="KW-0732">Signal</keyword>
<feature type="signal peptide" evidence="1">
    <location>
        <begin position="1"/>
        <end position="24"/>
    </location>
</feature>
<name>A0AAV2SUL0_MEGNR</name>
<organism evidence="2 3">
    <name type="scientific">Meganyctiphanes norvegica</name>
    <name type="common">Northern krill</name>
    <name type="synonym">Thysanopoda norvegica</name>
    <dbReference type="NCBI Taxonomy" id="48144"/>
    <lineage>
        <taxon>Eukaryota</taxon>
        <taxon>Metazoa</taxon>
        <taxon>Ecdysozoa</taxon>
        <taxon>Arthropoda</taxon>
        <taxon>Crustacea</taxon>
        <taxon>Multicrustacea</taxon>
        <taxon>Malacostraca</taxon>
        <taxon>Eumalacostraca</taxon>
        <taxon>Eucarida</taxon>
        <taxon>Euphausiacea</taxon>
        <taxon>Euphausiidae</taxon>
        <taxon>Meganyctiphanes</taxon>
    </lineage>
</organism>